<dbReference type="OrthoDB" id="239835at2157"/>
<dbReference type="Proteomes" id="UP000199076">
    <property type="component" value="Unassembled WGS sequence"/>
</dbReference>
<dbReference type="EMBL" id="FNBK01000003">
    <property type="protein sequence ID" value="SDF01193.1"/>
    <property type="molecule type" value="Genomic_DNA"/>
</dbReference>
<organism evidence="2 3">
    <name type="scientific">Halorientalis regularis</name>
    <dbReference type="NCBI Taxonomy" id="660518"/>
    <lineage>
        <taxon>Archaea</taxon>
        <taxon>Methanobacteriati</taxon>
        <taxon>Methanobacteriota</taxon>
        <taxon>Stenosarchaea group</taxon>
        <taxon>Halobacteria</taxon>
        <taxon>Halobacteriales</taxon>
        <taxon>Haloarculaceae</taxon>
        <taxon>Halorientalis</taxon>
    </lineage>
</organism>
<proteinExistence type="predicted"/>
<feature type="transmembrane region" description="Helical" evidence="1">
    <location>
        <begin position="7"/>
        <end position="28"/>
    </location>
</feature>
<reference evidence="3" key="1">
    <citation type="submission" date="2016-10" db="EMBL/GenBank/DDBJ databases">
        <authorList>
            <person name="Varghese N."/>
            <person name="Submissions S."/>
        </authorList>
    </citation>
    <scope>NUCLEOTIDE SEQUENCE [LARGE SCALE GENOMIC DNA]</scope>
    <source>
        <strain evidence="3">IBRC-M 10760</strain>
    </source>
</reference>
<evidence type="ECO:0008006" key="4">
    <source>
        <dbReference type="Google" id="ProtNLM"/>
    </source>
</evidence>
<keyword evidence="1" id="KW-1133">Transmembrane helix</keyword>
<feature type="transmembrane region" description="Helical" evidence="1">
    <location>
        <begin position="107"/>
        <end position="125"/>
    </location>
</feature>
<dbReference type="RefSeq" id="WP_092688606.1">
    <property type="nucleotide sequence ID" value="NZ_FNBK01000003.1"/>
</dbReference>
<keyword evidence="3" id="KW-1185">Reference proteome</keyword>
<evidence type="ECO:0000313" key="3">
    <source>
        <dbReference type="Proteomes" id="UP000199076"/>
    </source>
</evidence>
<accession>A0A1G7HLE9</accession>
<name>A0A1G7HLE9_9EURY</name>
<feature type="transmembrane region" description="Helical" evidence="1">
    <location>
        <begin position="167"/>
        <end position="186"/>
    </location>
</feature>
<feature type="transmembrane region" description="Helical" evidence="1">
    <location>
        <begin position="34"/>
        <end position="64"/>
    </location>
</feature>
<keyword evidence="1" id="KW-0472">Membrane</keyword>
<evidence type="ECO:0000313" key="2">
    <source>
        <dbReference type="EMBL" id="SDF01193.1"/>
    </source>
</evidence>
<keyword evidence="1" id="KW-0812">Transmembrane</keyword>
<feature type="transmembrane region" description="Helical" evidence="1">
    <location>
        <begin position="130"/>
        <end position="147"/>
    </location>
</feature>
<dbReference type="AlphaFoldDB" id="A0A1G7HLE9"/>
<feature type="transmembrane region" description="Helical" evidence="1">
    <location>
        <begin position="76"/>
        <end position="95"/>
    </location>
</feature>
<sequence length="216" mass="21864">MIQVSNIALTAVLLLVGIALTVGGVFIYRTGLKLFGFLLGGGGGFFAASTAGLGAIPTVAVILLLGFVGLAIANKVYLIMLVVPGAATGFGAALVFTGTSMRPLTNLLDPVILAGPVIGAVVAVILQKVVVVFVSAAWGAYLTWAALATDRIVADLAALSVPTPPTWANVMIAVGVGIQIATWALLRHYDDDELKAKIKGLLGRGSGGSSQPKGGV</sequence>
<protein>
    <recommendedName>
        <fullName evidence="4">DUF4203 domain-containing protein</fullName>
    </recommendedName>
</protein>
<gene>
    <name evidence="2" type="ORF">SAMN05216218_10371</name>
</gene>
<evidence type="ECO:0000256" key="1">
    <source>
        <dbReference type="SAM" id="Phobius"/>
    </source>
</evidence>